<accession>A0A4R0RVB4</accession>
<dbReference type="AlphaFoldDB" id="A0A4R0RVB4"/>
<proteinExistence type="predicted"/>
<name>A0A4R0RVB4_9APHY</name>
<gene>
    <name evidence="2" type="ORF">EIP91_008944</name>
</gene>
<protein>
    <recommendedName>
        <fullName evidence="4">SAM domain-containing protein</fullName>
    </recommendedName>
</protein>
<dbReference type="CDD" id="cd09487">
    <property type="entry name" value="SAM_superfamily"/>
    <property type="match status" value="1"/>
</dbReference>
<feature type="compositionally biased region" description="Polar residues" evidence="1">
    <location>
        <begin position="125"/>
        <end position="138"/>
    </location>
</feature>
<evidence type="ECO:0000313" key="2">
    <source>
        <dbReference type="EMBL" id="TCD71563.1"/>
    </source>
</evidence>
<comment type="caution">
    <text evidence="2">The sequence shown here is derived from an EMBL/GenBank/DDBJ whole genome shotgun (WGS) entry which is preliminary data.</text>
</comment>
<dbReference type="EMBL" id="RWJN01000005">
    <property type="protein sequence ID" value="TCD71563.1"/>
    <property type="molecule type" value="Genomic_DNA"/>
</dbReference>
<keyword evidence="3" id="KW-1185">Reference proteome</keyword>
<sequence length="275" mass="30452">MDASQTQLWKRRLAEYLQCDTGSARRKYRYELAMDLDITEGTVRRYLQRVNGNKPIPPLPSHMQIQPGARPNHRPRVAEGGSFSVSPRCSSSQRALVLPARKKTPVFVKLESDSASEAISKVPHTKSTPSRVFTSGRGTSPIDLCSDSEEDNSEMVVDAAAPALPCDSKDVDDGEDTGTSPPPRSSEETPPDSEAQPDSMTVAQFLTQLGVPDLIPIFHDHSYITPDDLHTLRFCAPLGRDRIMDMILEDGEGRIKISDWNELYVVIMDRDGSLD</sequence>
<organism evidence="2 3">
    <name type="scientific">Steccherinum ochraceum</name>
    <dbReference type="NCBI Taxonomy" id="92696"/>
    <lineage>
        <taxon>Eukaryota</taxon>
        <taxon>Fungi</taxon>
        <taxon>Dikarya</taxon>
        <taxon>Basidiomycota</taxon>
        <taxon>Agaricomycotina</taxon>
        <taxon>Agaricomycetes</taxon>
        <taxon>Polyporales</taxon>
        <taxon>Steccherinaceae</taxon>
        <taxon>Steccherinum</taxon>
    </lineage>
</organism>
<evidence type="ECO:0000313" key="3">
    <source>
        <dbReference type="Proteomes" id="UP000292702"/>
    </source>
</evidence>
<dbReference type="Proteomes" id="UP000292702">
    <property type="component" value="Unassembled WGS sequence"/>
</dbReference>
<evidence type="ECO:0008006" key="4">
    <source>
        <dbReference type="Google" id="ProtNLM"/>
    </source>
</evidence>
<evidence type="ECO:0000256" key="1">
    <source>
        <dbReference type="SAM" id="MobiDB-lite"/>
    </source>
</evidence>
<reference evidence="2 3" key="1">
    <citation type="submission" date="2018-11" db="EMBL/GenBank/DDBJ databases">
        <title>Genome assembly of Steccherinum ochraceum LE-BIN_3174, the white-rot fungus of the Steccherinaceae family (The Residual Polyporoid clade, Polyporales, Basidiomycota).</title>
        <authorList>
            <person name="Fedorova T.V."/>
            <person name="Glazunova O.A."/>
            <person name="Landesman E.O."/>
            <person name="Moiseenko K.V."/>
            <person name="Psurtseva N.V."/>
            <person name="Savinova O.S."/>
            <person name="Shakhova N.V."/>
            <person name="Tyazhelova T.V."/>
            <person name="Vasina D.V."/>
        </authorList>
    </citation>
    <scope>NUCLEOTIDE SEQUENCE [LARGE SCALE GENOMIC DNA]</scope>
    <source>
        <strain evidence="2 3">LE-BIN_3174</strain>
    </source>
</reference>
<feature type="region of interest" description="Disordered" evidence="1">
    <location>
        <begin position="114"/>
        <end position="197"/>
    </location>
</feature>